<feature type="region of interest" description="Disordered" evidence="1">
    <location>
        <begin position="409"/>
        <end position="467"/>
    </location>
</feature>
<dbReference type="OrthoDB" id="4764597at2"/>
<evidence type="ECO:0000259" key="3">
    <source>
        <dbReference type="Pfam" id="PF23717"/>
    </source>
</evidence>
<dbReference type="AlphaFoldDB" id="A0A1A3N8G9"/>
<organism evidence="4 5">
    <name type="scientific">Mycobacterium asiaticum</name>
    <dbReference type="NCBI Taxonomy" id="1790"/>
    <lineage>
        <taxon>Bacteria</taxon>
        <taxon>Bacillati</taxon>
        <taxon>Actinomycetota</taxon>
        <taxon>Actinomycetes</taxon>
        <taxon>Mycobacteriales</taxon>
        <taxon>Mycobacteriaceae</taxon>
        <taxon>Mycobacterium</taxon>
    </lineage>
</organism>
<feature type="transmembrane region" description="Helical" evidence="2">
    <location>
        <begin position="278"/>
        <end position="302"/>
    </location>
</feature>
<evidence type="ECO:0000256" key="1">
    <source>
        <dbReference type="SAM" id="MobiDB-lite"/>
    </source>
</evidence>
<sequence length="467" mass="46635">MAPAAVRMVLVEGENGDGVVVDEEKFDLAAEPQTASTEAAEQVISAILGTREGAAEGGYQLASTGVTWHDPAQAAALRDALATRKVENVMLVSAFLAAAALAHSVGNETNYAQTALLFIEPDTATLAVVDSADGSIADIHRQPLAADDDAAVAQLASLVSEAEALQTRPDAVFVVGSGVDVPMIKPALEAATTLPVTAPEEPETALAWGAALASANTPLFSSSTAAQAWAQDPGTGAYTPLALDPVHFENVESGLAYSAVDSAESADSADEQEDRKPFALLGSILLSIFVIGVASLVVSLAVSIRHTSSTRPDPGQAIVVPTEQVPQAPAPAPQAPAPVPEQAPAPVPEQAPAPAPVQVPQAPVNAPQAPVEVPQAPAPVPVPEAPAPVPVAPAPVPVPVPVPLPPIFTPQLPSLDPPGRGGGGKPPNIGKPPGPKGPGGGPGKGGKGGRGGGGGRGGFNIPGIPGI</sequence>
<dbReference type="Gene3D" id="3.30.420.40">
    <property type="match status" value="1"/>
</dbReference>
<protein>
    <recommendedName>
        <fullName evidence="3">DUF7159 domain-containing protein</fullName>
    </recommendedName>
</protein>
<feature type="compositionally biased region" description="Pro residues" evidence="1">
    <location>
        <begin position="328"/>
        <end position="357"/>
    </location>
</feature>
<feature type="compositionally biased region" description="Gly residues" evidence="1">
    <location>
        <begin position="437"/>
        <end position="467"/>
    </location>
</feature>
<dbReference type="Proteomes" id="UP000093819">
    <property type="component" value="Unassembled WGS sequence"/>
</dbReference>
<name>A0A1A3N8G9_MYCAS</name>
<keyword evidence="2" id="KW-1133">Transmembrane helix</keyword>
<keyword evidence="2" id="KW-0472">Membrane</keyword>
<gene>
    <name evidence="4" type="ORF">A5635_02455</name>
</gene>
<reference evidence="4 5" key="1">
    <citation type="submission" date="2016-06" db="EMBL/GenBank/DDBJ databases">
        <authorList>
            <person name="Kjaerup R.B."/>
            <person name="Dalgaard T.S."/>
            <person name="Juul-Madsen H.R."/>
        </authorList>
    </citation>
    <scope>NUCLEOTIDE SEQUENCE [LARGE SCALE GENOMIC DNA]</scope>
    <source>
        <strain evidence="4 5">1245335.1</strain>
    </source>
</reference>
<keyword evidence="2" id="KW-0812">Transmembrane</keyword>
<dbReference type="EMBL" id="LZLR01000170">
    <property type="protein sequence ID" value="OBK18443.1"/>
    <property type="molecule type" value="Genomic_DNA"/>
</dbReference>
<evidence type="ECO:0000256" key="2">
    <source>
        <dbReference type="SAM" id="Phobius"/>
    </source>
</evidence>
<comment type="caution">
    <text evidence="4">The sequence shown here is derived from an EMBL/GenBank/DDBJ whole genome shotgun (WGS) entry which is preliminary data.</text>
</comment>
<dbReference type="Pfam" id="PF23717">
    <property type="entry name" value="DUF7159"/>
    <property type="match status" value="1"/>
</dbReference>
<feature type="region of interest" description="Disordered" evidence="1">
    <location>
        <begin position="327"/>
        <end position="363"/>
    </location>
</feature>
<evidence type="ECO:0000313" key="4">
    <source>
        <dbReference type="EMBL" id="OBK18443.1"/>
    </source>
</evidence>
<accession>A0A1A3N8G9</accession>
<dbReference type="InterPro" id="IPR055583">
    <property type="entry name" value="DUF7159"/>
</dbReference>
<proteinExistence type="predicted"/>
<feature type="domain" description="DUF7159" evidence="3">
    <location>
        <begin position="1"/>
        <end position="225"/>
    </location>
</feature>
<evidence type="ECO:0000313" key="5">
    <source>
        <dbReference type="Proteomes" id="UP000093819"/>
    </source>
</evidence>